<dbReference type="PANTHER" id="PTHR31310">
    <property type="match status" value="1"/>
</dbReference>
<dbReference type="Pfam" id="PF14378">
    <property type="entry name" value="PAP2_3"/>
    <property type="match status" value="1"/>
</dbReference>
<feature type="transmembrane region" description="Helical" evidence="5">
    <location>
        <begin position="127"/>
        <end position="148"/>
    </location>
</feature>
<dbReference type="InterPro" id="IPR026841">
    <property type="entry name" value="Aur1/Ipt1"/>
</dbReference>
<evidence type="ECO:0000256" key="2">
    <source>
        <dbReference type="ARBA" id="ARBA00022692"/>
    </source>
</evidence>
<feature type="transmembrane region" description="Helical" evidence="5">
    <location>
        <begin position="240"/>
        <end position="259"/>
    </location>
</feature>
<dbReference type="Gene3D" id="1.20.144.10">
    <property type="entry name" value="Phosphatidic acid phosphatase type 2/haloperoxidase"/>
    <property type="match status" value="1"/>
</dbReference>
<dbReference type="InterPro" id="IPR000326">
    <property type="entry name" value="PAP2/HPO"/>
</dbReference>
<accession>A0A1F7S0P5</accession>
<evidence type="ECO:0000313" key="8">
    <source>
        <dbReference type="Proteomes" id="UP000178797"/>
    </source>
</evidence>
<dbReference type="InterPro" id="IPR036938">
    <property type="entry name" value="PAP2/HPO_sf"/>
</dbReference>
<sequence length="289" mass="33273">MKKCLFASDIVILTYIAIISSLVLIFRSNIPNWFIYIIYHLSIIAMISLIIYAYNKYDSRIWQVARYWYPVIVILSAFRELHHLIPCINPFEPGYYNDKILYYIDQRLFSGITGITESMASSTLSDILMICYLSYFAMPILLGIALYIKGEHTKFKNALCGLLIGWFISYIGYIIVPAVGPHVAIDTSRATVLDGEFIAKSIYHGLIRLELRMADAFPSGHTLIAILVLYYSWKYYRNVFWGILPFAIGLVISTIYLRYHYVVDLAVAIMLVPPTIWLERFASKLLPDK</sequence>
<keyword evidence="4 5" id="KW-0472">Membrane</keyword>
<dbReference type="SUPFAM" id="SSF48317">
    <property type="entry name" value="Acid phosphatase/Vanadium-dependent haloperoxidase"/>
    <property type="match status" value="1"/>
</dbReference>
<dbReference type="SMART" id="SM00014">
    <property type="entry name" value="acidPPc"/>
    <property type="match status" value="1"/>
</dbReference>
<organism evidence="7 8">
    <name type="scientific">Candidatus Schekmanbacteria bacterium RBG_16_38_10</name>
    <dbReference type="NCBI Taxonomy" id="1817879"/>
    <lineage>
        <taxon>Bacteria</taxon>
        <taxon>Candidatus Schekmaniibacteriota</taxon>
    </lineage>
</organism>
<name>A0A1F7S0P5_9BACT</name>
<feature type="domain" description="Phosphatidic acid phosphatase type 2/haloperoxidase" evidence="6">
    <location>
        <begin position="159"/>
        <end position="280"/>
    </location>
</feature>
<dbReference type="PANTHER" id="PTHR31310:SF7">
    <property type="entry name" value="PA-PHOSPHATASE RELATED-FAMILY PROTEIN DDB_G0268928"/>
    <property type="match status" value="1"/>
</dbReference>
<evidence type="ECO:0000256" key="3">
    <source>
        <dbReference type="ARBA" id="ARBA00022989"/>
    </source>
</evidence>
<protein>
    <recommendedName>
        <fullName evidence="6">Phosphatidic acid phosphatase type 2/haloperoxidase domain-containing protein</fullName>
    </recommendedName>
</protein>
<gene>
    <name evidence="7" type="ORF">A2W05_04285</name>
</gene>
<dbReference type="EMBL" id="MGDE01000039">
    <property type="protein sequence ID" value="OGL47382.1"/>
    <property type="molecule type" value="Genomic_DNA"/>
</dbReference>
<dbReference type="Proteomes" id="UP000178797">
    <property type="component" value="Unassembled WGS sequence"/>
</dbReference>
<evidence type="ECO:0000256" key="5">
    <source>
        <dbReference type="SAM" id="Phobius"/>
    </source>
</evidence>
<feature type="transmembrane region" description="Helical" evidence="5">
    <location>
        <begin position="216"/>
        <end position="233"/>
    </location>
</feature>
<evidence type="ECO:0000313" key="7">
    <source>
        <dbReference type="EMBL" id="OGL47382.1"/>
    </source>
</evidence>
<reference evidence="7 8" key="1">
    <citation type="journal article" date="2016" name="Nat. Commun.">
        <title>Thousands of microbial genomes shed light on interconnected biogeochemical processes in an aquifer system.</title>
        <authorList>
            <person name="Anantharaman K."/>
            <person name="Brown C.T."/>
            <person name="Hug L.A."/>
            <person name="Sharon I."/>
            <person name="Castelle C.J."/>
            <person name="Probst A.J."/>
            <person name="Thomas B.C."/>
            <person name="Singh A."/>
            <person name="Wilkins M.J."/>
            <person name="Karaoz U."/>
            <person name="Brodie E.L."/>
            <person name="Williams K.H."/>
            <person name="Hubbard S.S."/>
            <person name="Banfield J.F."/>
        </authorList>
    </citation>
    <scope>NUCLEOTIDE SEQUENCE [LARGE SCALE GENOMIC DNA]</scope>
</reference>
<feature type="transmembrane region" description="Helical" evidence="5">
    <location>
        <begin position="33"/>
        <end position="55"/>
    </location>
</feature>
<proteinExistence type="predicted"/>
<keyword evidence="2 5" id="KW-0812">Transmembrane</keyword>
<dbReference type="GO" id="GO:0016020">
    <property type="term" value="C:membrane"/>
    <property type="evidence" value="ECO:0007669"/>
    <property type="project" value="UniProtKB-SubCell"/>
</dbReference>
<keyword evidence="3 5" id="KW-1133">Transmembrane helix</keyword>
<feature type="transmembrane region" description="Helical" evidence="5">
    <location>
        <begin position="160"/>
        <end position="179"/>
    </location>
</feature>
<dbReference type="AlphaFoldDB" id="A0A1F7S0P5"/>
<evidence type="ECO:0000256" key="4">
    <source>
        <dbReference type="ARBA" id="ARBA00023136"/>
    </source>
</evidence>
<comment type="caution">
    <text evidence="7">The sequence shown here is derived from an EMBL/GenBank/DDBJ whole genome shotgun (WGS) entry which is preliminary data.</text>
</comment>
<dbReference type="InterPro" id="IPR052185">
    <property type="entry name" value="IPC_Synthase-Related"/>
</dbReference>
<evidence type="ECO:0000259" key="6">
    <source>
        <dbReference type="SMART" id="SM00014"/>
    </source>
</evidence>
<comment type="subcellular location">
    <subcellularLocation>
        <location evidence="1">Membrane</location>
        <topology evidence="1">Multi-pass membrane protein</topology>
    </subcellularLocation>
</comment>
<feature type="transmembrane region" description="Helical" evidence="5">
    <location>
        <begin position="7"/>
        <end position="27"/>
    </location>
</feature>
<evidence type="ECO:0000256" key="1">
    <source>
        <dbReference type="ARBA" id="ARBA00004141"/>
    </source>
</evidence>